<organism evidence="2 3">
    <name type="scientific">Thalassotalea euphylliae</name>
    <dbReference type="NCBI Taxonomy" id="1655234"/>
    <lineage>
        <taxon>Bacteria</taxon>
        <taxon>Pseudomonadati</taxon>
        <taxon>Pseudomonadota</taxon>
        <taxon>Gammaproteobacteria</taxon>
        <taxon>Alteromonadales</taxon>
        <taxon>Colwelliaceae</taxon>
        <taxon>Thalassotalea</taxon>
    </lineage>
</organism>
<dbReference type="Pfam" id="PF13614">
    <property type="entry name" value="AAA_31"/>
    <property type="match status" value="1"/>
</dbReference>
<evidence type="ECO:0000313" key="3">
    <source>
        <dbReference type="Proteomes" id="UP000256899"/>
    </source>
</evidence>
<dbReference type="EMBL" id="QUOT01000001">
    <property type="protein sequence ID" value="REL31758.1"/>
    <property type="molecule type" value="Genomic_DNA"/>
</dbReference>
<name>A0A3E0U496_9GAMM</name>
<proteinExistence type="predicted"/>
<dbReference type="CDD" id="cd02042">
    <property type="entry name" value="ParAB_family"/>
    <property type="match status" value="1"/>
</dbReference>
<dbReference type="InterPro" id="IPR050678">
    <property type="entry name" value="DNA_Partitioning_ATPase"/>
</dbReference>
<reference evidence="3" key="1">
    <citation type="submission" date="2018-08" db="EMBL/GenBank/DDBJ databases">
        <title>Thalassotalea euphylliae genome.</title>
        <authorList>
            <person name="Summers S."/>
            <person name="Rice S.A."/>
            <person name="Freckelton M.L."/>
            <person name="Nedved B.T."/>
            <person name="Hadfield M.G."/>
        </authorList>
    </citation>
    <scope>NUCLEOTIDE SEQUENCE [LARGE SCALE GENOMIC DNA]</scope>
    <source>
        <strain evidence="3">H3</strain>
    </source>
</reference>
<dbReference type="RefSeq" id="WP_116016848.1">
    <property type="nucleotide sequence ID" value="NZ_QUOT01000001.1"/>
</dbReference>
<evidence type="ECO:0000259" key="1">
    <source>
        <dbReference type="Pfam" id="PF13614"/>
    </source>
</evidence>
<gene>
    <name evidence="2" type="ORF">DXX94_14120</name>
</gene>
<dbReference type="PANTHER" id="PTHR13696:SF52">
    <property type="entry name" value="PARA FAMILY PROTEIN CT_582"/>
    <property type="match status" value="1"/>
</dbReference>
<dbReference type="AlphaFoldDB" id="A0A3E0U496"/>
<protein>
    <submittedName>
        <fullName evidence="2">ParA family protein</fullName>
    </submittedName>
</protein>
<dbReference type="Proteomes" id="UP000256899">
    <property type="component" value="Unassembled WGS sequence"/>
</dbReference>
<dbReference type="PANTHER" id="PTHR13696">
    <property type="entry name" value="P-LOOP CONTAINING NUCLEOSIDE TRIPHOSPHATE HYDROLASE"/>
    <property type="match status" value="1"/>
</dbReference>
<dbReference type="Gene3D" id="3.40.50.300">
    <property type="entry name" value="P-loop containing nucleotide triphosphate hydrolases"/>
    <property type="match status" value="1"/>
</dbReference>
<comment type="caution">
    <text evidence="2">The sequence shown here is derived from an EMBL/GenBank/DDBJ whole genome shotgun (WGS) entry which is preliminary data.</text>
</comment>
<feature type="domain" description="AAA" evidence="1">
    <location>
        <begin position="4"/>
        <end position="181"/>
    </location>
</feature>
<dbReference type="SUPFAM" id="SSF52540">
    <property type="entry name" value="P-loop containing nucleoside triphosphate hydrolases"/>
    <property type="match status" value="1"/>
</dbReference>
<evidence type="ECO:0000313" key="2">
    <source>
        <dbReference type="EMBL" id="REL31758.1"/>
    </source>
</evidence>
<accession>A0A3E0U496</accession>
<dbReference type="InterPro" id="IPR025669">
    <property type="entry name" value="AAA_dom"/>
</dbReference>
<dbReference type="InterPro" id="IPR027417">
    <property type="entry name" value="P-loop_NTPase"/>
</dbReference>
<keyword evidence="3" id="KW-1185">Reference proteome</keyword>
<sequence length="261" mass="29260">MIRVLFNKKGGVGKSSLAVNLAAMSAADGLRTLVLDLDTQCNTSSYLSALDIGDDDSIAALFEQTITFHLRKRPIIEYCQPTSYENLFIIRGSERIKELESELDSRHKIYKLRDALATLRDDFDRIYIDTPPALNFYSLSALIAADSCLIPIDCDDFARQGLYSLQQQIQEIKEDHNESLHVEGIIANQYMANANLPGRIIQELIEEGYPVIADYIPQSVKMRESHQQKSPLIHMAPKHKLTLAVAACYDVIEEQASASEP</sequence>